<dbReference type="RefSeq" id="WP_006374870.1">
    <property type="nucleotide sequence ID" value="NZ_AEJB01000119.1"/>
</dbReference>
<reference evidence="1 2" key="1">
    <citation type="journal article" date="2011" name="Plasmid">
        <title>Streptomyces turgidiscabies Car8 contains a modular pathogenicity island that shares virulence genes with other actinobacterial plant pathogens.</title>
        <authorList>
            <person name="Huguet-Tapia J.C."/>
            <person name="Badger J.H."/>
            <person name="Loria R."/>
            <person name="Pettis G.S."/>
        </authorList>
    </citation>
    <scope>NUCLEOTIDE SEQUENCE [LARGE SCALE GENOMIC DNA]</scope>
    <source>
        <strain evidence="1 2">Car8</strain>
    </source>
</reference>
<name>L7FEU9_STRT8</name>
<dbReference type="Proteomes" id="UP000010931">
    <property type="component" value="Unassembled WGS sequence"/>
</dbReference>
<keyword evidence="2" id="KW-1185">Reference proteome</keyword>
<evidence type="ECO:0000313" key="1">
    <source>
        <dbReference type="EMBL" id="ELP69847.1"/>
    </source>
</evidence>
<sequence length="192" mass="21599">MLGGREAQPRWLPRRVLSVVSADVDAEAGVGVVWMVWRPGSGRESVPREHIEFVEWYEGRWRSLGGSASAMGDPIDVEVDGIEVRGGSGSLSLTRRLDPPRSIETAAWISCVRVYAGRDVDHVLVGDRRFEVSERRRVVAVWKTAQVRRVYRPDIVAFDRDGGELSRIGSLDSLDSRTWTRVREEVEEPEGE</sequence>
<dbReference type="PATRIC" id="fig|698760.3.peg.1480"/>
<dbReference type="GeneID" id="97400085"/>
<dbReference type="AlphaFoldDB" id="L7FEU9"/>
<evidence type="ECO:0000313" key="2">
    <source>
        <dbReference type="Proteomes" id="UP000010931"/>
    </source>
</evidence>
<protein>
    <submittedName>
        <fullName evidence="1">Uncharacterized protein</fullName>
    </submittedName>
</protein>
<organism evidence="1 2">
    <name type="scientific">Streptomyces turgidiscabies (strain Car8)</name>
    <dbReference type="NCBI Taxonomy" id="698760"/>
    <lineage>
        <taxon>Bacteria</taxon>
        <taxon>Bacillati</taxon>
        <taxon>Actinomycetota</taxon>
        <taxon>Actinomycetes</taxon>
        <taxon>Kitasatosporales</taxon>
        <taxon>Streptomycetaceae</taxon>
        <taxon>Streptomyces</taxon>
    </lineage>
</organism>
<dbReference type="STRING" id="85558.T45_05964"/>
<gene>
    <name evidence="1" type="ORF">STRTUCAR8_05958</name>
</gene>
<dbReference type="EMBL" id="AEJB01000119">
    <property type="protein sequence ID" value="ELP69847.1"/>
    <property type="molecule type" value="Genomic_DNA"/>
</dbReference>
<accession>L7FEU9</accession>
<comment type="caution">
    <text evidence="1">The sequence shown here is derived from an EMBL/GenBank/DDBJ whole genome shotgun (WGS) entry which is preliminary data.</text>
</comment>
<proteinExistence type="predicted"/>